<protein>
    <submittedName>
        <fullName evidence="2">DUF2868 domain-containing protein</fullName>
    </submittedName>
</protein>
<dbReference type="Proteomes" id="UP000389128">
    <property type="component" value="Unassembled WGS sequence"/>
</dbReference>
<feature type="transmembrane region" description="Helical" evidence="1">
    <location>
        <begin position="272"/>
        <end position="294"/>
    </location>
</feature>
<accession>A0A6C2CRR1</accession>
<comment type="caution">
    <text evidence="2">The sequence shown here is derived from an EMBL/GenBank/DDBJ whole genome shotgun (WGS) entry which is preliminary data.</text>
</comment>
<dbReference type="InterPro" id="IPR021296">
    <property type="entry name" value="DUF2868"/>
</dbReference>
<dbReference type="EMBL" id="SDKK01000011">
    <property type="protein sequence ID" value="TYC56259.1"/>
    <property type="molecule type" value="Genomic_DNA"/>
</dbReference>
<dbReference type="AlphaFoldDB" id="A0A6C2CRR1"/>
<feature type="transmembrane region" description="Helical" evidence="1">
    <location>
        <begin position="192"/>
        <end position="210"/>
    </location>
</feature>
<dbReference type="OrthoDB" id="4998316at2"/>
<evidence type="ECO:0000313" key="3">
    <source>
        <dbReference type="Proteomes" id="UP000389128"/>
    </source>
</evidence>
<evidence type="ECO:0000256" key="1">
    <source>
        <dbReference type="SAM" id="Phobius"/>
    </source>
</evidence>
<reference evidence="2 3" key="1">
    <citation type="submission" date="2019-01" db="EMBL/GenBank/DDBJ databases">
        <title>Zoogloea oleivorans genome sequencing and assembly.</title>
        <authorList>
            <person name="Tancsics A."/>
            <person name="Farkas M."/>
            <person name="Kriszt B."/>
            <person name="Maroti G."/>
            <person name="Horvath B."/>
        </authorList>
    </citation>
    <scope>NUCLEOTIDE SEQUENCE [LARGE SCALE GENOMIC DNA]</scope>
    <source>
        <strain evidence="2 3">Buc</strain>
    </source>
</reference>
<keyword evidence="1" id="KW-0472">Membrane</keyword>
<feature type="transmembrane region" description="Helical" evidence="1">
    <location>
        <begin position="78"/>
        <end position="97"/>
    </location>
</feature>
<dbReference type="Pfam" id="PF11067">
    <property type="entry name" value="DUF2868"/>
    <property type="match status" value="1"/>
</dbReference>
<feature type="transmembrane region" description="Helical" evidence="1">
    <location>
        <begin position="109"/>
        <end position="129"/>
    </location>
</feature>
<organism evidence="2 3">
    <name type="scientific">Zoogloea oleivorans</name>
    <dbReference type="NCBI Taxonomy" id="1552750"/>
    <lineage>
        <taxon>Bacteria</taxon>
        <taxon>Pseudomonadati</taxon>
        <taxon>Pseudomonadota</taxon>
        <taxon>Betaproteobacteria</taxon>
        <taxon>Rhodocyclales</taxon>
        <taxon>Zoogloeaceae</taxon>
        <taxon>Zoogloea</taxon>
    </lineage>
</organism>
<keyword evidence="1" id="KW-1133">Transmembrane helix</keyword>
<sequence>MNEAAARHVILVRALETTDSPDKPWNDTDAAWASRAAAEVVGSEADADRFLARRGALAVERLADRDRQLRRLAEGRNWRPWVGSLMVAVAFALGILMDAVGPSRYVNLLAFPLLGLIAWNLLVYLTIFVEGLTRPFRRTPARPGALRRAVARLGGSLGETLATAAPASPFTVFRNDWAQASAPLTLQRVSQVLHLSAMAFALGAIAALYMRGLVLDYRAGWESTFLDASQVHQGLRLLLGPAAQLGGVPIPDAQHLENLRLPAGHGENAAPWIHLFALTLAFTVVLPRALLALISGLRARGMQNHFPLPLGDAYFQRLQRGFSGREARVHVLPYSYAVSPAAMLLLQEGVTREFGPRASLSVAPPLAFGDEDALPPSALPDTPPSLVLALFSLTATPEEENHGAFLAALATRLPTGTPLAALVDEAGFKARFDAQPKRQEERRRAWTRVLEKHAVTVTFVDLTDTDPGALAETLSHILDHSARPGGPR</sequence>
<gene>
    <name evidence="2" type="ORF">ETQ85_13255</name>
</gene>
<dbReference type="RefSeq" id="WP_148579553.1">
    <property type="nucleotide sequence ID" value="NZ_JAVEUW010000013.1"/>
</dbReference>
<name>A0A6C2CRR1_9RHOO</name>
<keyword evidence="1" id="KW-0812">Transmembrane</keyword>
<proteinExistence type="predicted"/>
<evidence type="ECO:0000313" key="2">
    <source>
        <dbReference type="EMBL" id="TYC56259.1"/>
    </source>
</evidence>
<keyword evidence="3" id="KW-1185">Reference proteome</keyword>